<evidence type="ECO:0000256" key="5">
    <source>
        <dbReference type="ARBA" id="ARBA00047664"/>
    </source>
</evidence>
<protein>
    <recommendedName>
        <fullName evidence="6">Phosphoribosylglycinamide formyltransferase</fullName>
        <ecNumber evidence="6">2.1.2.2</ecNumber>
    </recommendedName>
    <alternativeName>
        <fullName evidence="6">5'-phosphoribosylglycinamide transformylase</fullName>
    </alternativeName>
    <alternativeName>
        <fullName evidence="6">GAR transformylase</fullName>
        <shortName evidence="6">GART</shortName>
    </alternativeName>
</protein>
<keyword evidence="2 6" id="KW-0808">Transferase</keyword>
<comment type="pathway">
    <text evidence="1 6">Purine metabolism; IMP biosynthesis via de novo pathway; N(2)-formyl-N(1)-(5-phospho-D-ribosyl)glycinamide from N(1)-(5-phospho-D-ribosyl)glycinamide (10-formyl THF route): step 1/1.</text>
</comment>
<dbReference type="HAMAP" id="MF_01930">
    <property type="entry name" value="PurN"/>
    <property type="match status" value="1"/>
</dbReference>
<comment type="caution">
    <text evidence="8">The sequence shown here is derived from an EMBL/GenBank/DDBJ whole genome shotgun (WGS) entry which is preliminary data.</text>
</comment>
<dbReference type="Pfam" id="PF00551">
    <property type="entry name" value="Formyl_trans_N"/>
    <property type="match status" value="1"/>
</dbReference>
<evidence type="ECO:0000256" key="2">
    <source>
        <dbReference type="ARBA" id="ARBA00022679"/>
    </source>
</evidence>
<organism evidence="8 9">
    <name type="scientific">Nonlabens dokdonensis</name>
    <dbReference type="NCBI Taxonomy" id="328515"/>
    <lineage>
        <taxon>Bacteria</taxon>
        <taxon>Pseudomonadati</taxon>
        <taxon>Bacteroidota</taxon>
        <taxon>Flavobacteriia</taxon>
        <taxon>Flavobacteriales</taxon>
        <taxon>Flavobacteriaceae</taxon>
        <taxon>Nonlabens</taxon>
    </lineage>
</organism>
<dbReference type="InterPro" id="IPR036477">
    <property type="entry name" value="Formyl_transf_N_sf"/>
</dbReference>
<dbReference type="Proteomes" id="UP000196102">
    <property type="component" value="Unassembled WGS sequence"/>
</dbReference>
<dbReference type="GO" id="GO:0006189">
    <property type="term" value="P:'de novo' IMP biosynthetic process"/>
    <property type="evidence" value="ECO:0007669"/>
    <property type="project" value="UniProtKB-UniRule"/>
</dbReference>
<feature type="site" description="Raises pKa of active site His" evidence="6">
    <location>
        <position position="145"/>
    </location>
</feature>
<dbReference type="EC" id="2.1.2.2" evidence="6"/>
<feature type="binding site" evidence="6">
    <location>
        <position position="102"/>
    </location>
    <ligand>
        <name>(6R)-10-formyltetrahydrofolate</name>
        <dbReference type="ChEBI" id="CHEBI:195366"/>
    </ligand>
</feature>
<dbReference type="CDD" id="cd08645">
    <property type="entry name" value="FMT_core_GART"/>
    <property type="match status" value="1"/>
</dbReference>
<feature type="active site" description="Proton donor" evidence="6">
    <location>
        <position position="104"/>
    </location>
</feature>
<gene>
    <name evidence="6" type="primary">purN</name>
    <name evidence="8" type="ORF">A9Q93_06890</name>
</gene>
<dbReference type="Gene3D" id="3.40.50.170">
    <property type="entry name" value="Formyl transferase, N-terminal domain"/>
    <property type="match status" value="1"/>
</dbReference>
<evidence type="ECO:0000256" key="3">
    <source>
        <dbReference type="ARBA" id="ARBA00022755"/>
    </source>
</evidence>
<dbReference type="InterPro" id="IPR001555">
    <property type="entry name" value="GART_AS"/>
</dbReference>
<dbReference type="PANTHER" id="PTHR43369">
    <property type="entry name" value="PHOSPHORIBOSYLGLYCINAMIDE FORMYLTRANSFERASE"/>
    <property type="match status" value="1"/>
</dbReference>
<evidence type="ECO:0000256" key="1">
    <source>
        <dbReference type="ARBA" id="ARBA00005054"/>
    </source>
</evidence>
<dbReference type="EMBL" id="MAAX01000108">
    <property type="protein sequence ID" value="OUS15464.1"/>
    <property type="molecule type" value="Genomic_DNA"/>
</dbReference>
<feature type="binding site" evidence="6">
    <location>
        <begin position="12"/>
        <end position="14"/>
    </location>
    <ligand>
        <name>N(1)-(5-phospho-beta-D-ribosyl)glycinamide</name>
        <dbReference type="ChEBI" id="CHEBI:143788"/>
    </ligand>
</feature>
<dbReference type="SUPFAM" id="SSF53328">
    <property type="entry name" value="Formyltransferase"/>
    <property type="match status" value="1"/>
</dbReference>
<reference evidence="9" key="1">
    <citation type="journal article" date="2017" name="Proc. Natl. Acad. Sci. U.S.A.">
        <title>Simulation of Deepwater Horizon oil plume reveals substrate specialization within a complex community of hydrocarbon-degraders.</title>
        <authorList>
            <person name="Hu P."/>
            <person name="Dubinsky E.A."/>
            <person name="Probst A.J."/>
            <person name="Wang J."/>
            <person name="Sieber C.M.K."/>
            <person name="Tom L.M."/>
            <person name="Gardinali P."/>
            <person name="Banfield J.F."/>
            <person name="Atlas R.M."/>
            <person name="Andersen G.L."/>
        </authorList>
    </citation>
    <scope>NUCLEOTIDE SEQUENCE [LARGE SCALE GENOMIC DNA]</scope>
</reference>
<dbReference type="InterPro" id="IPR002376">
    <property type="entry name" value="Formyl_transf_N"/>
</dbReference>
<comment type="catalytic activity">
    <reaction evidence="5 6">
        <text>N(1)-(5-phospho-beta-D-ribosyl)glycinamide + (6R)-10-formyltetrahydrofolate = N(2)-formyl-N(1)-(5-phospho-beta-D-ribosyl)glycinamide + (6S)-5,6,7,8-tetrahydrofolate + H(+)</text>
        <dbReference type="Rhea" id="RHEA:15053"/>
        <dbReference type="ChEBI" id="CHEBI:15378"/>
        <dbReference type="ChEBI" id="CHEBI:57453"/>
        <dbReference type="ChEBI" id="CHEBI:143788"/>
        <dbReference type="ChEBI" id="CHEBI:147286"/>
        <dbReference type="ChEBI" id="CHEBI:195366"/>
        <dbReference type="EC" id="2.1.2.2"/>
    </reaction>
</comment>
<evidence type="ECO:0000313" key="8">
    <source>
        <dbReference type="EMBL" id="OUS15464.1"/>
    </source>
</evidence>
<name>A0A1Z8AYP3_9FLAO</name>
<feature type="domain" description="Formyl transferase N-terminal" evidence="7">
    <location>
        <begin position="2"/>
        <end position="182"/>
    </location>
</feature>
<dbReference type="RefSeq" id="WP_303686670.1">
    <property type="nucleotide sequence ID" value="NZ_CAJXYO010000001.1"/>
</dbReference>
<dbReference type="UniPathway" id="UPA00074">
    <property type="reaction ID" value="UER00126"/>
</dbReference>
<accession>A0A1Z8AYP3</accession>
<keyword evidence="3 6" id="KW-0658">Purine biosynthesis</keyword>
<evidence type="ECO:0000256" key="6">
    <source>
        <dbReference type="HAMAP-Rule" id="MF_01930"/>
    </source>
</evidence>
<proteinExistence type="inferred from homology"/>
<evidence type="ECO:0000313" key="9">
    <source>
        <dbReference type="Proteomes" id="UP000196102"/>
    </source>
</evidence>
<dbReference type="PANTHER" id="PTHR43369:SF2">
    <property type="entry name" value="PHOSPHORIBOSYLGLYCINAMIDE FORMYLTRANSFERASE"/>
    <property type="match status" value="1"/>
</dbReference>
<dbReference type="GO" id="GO:0004644">
    <property type="term" value="F:phosphoribosylglycinamide formyltransferase activity"/>
    <property type="evidence" value="ECO:0007669"/>
    <property type="project" value="UniProtKB-UniRule"/>
</dbReference>
<evidence type="ECO:0000256" key="4">
    <source>
        <dbReference type="ARBA" id="ARBA00038440"/>
    </source>
</evidence>
<comment type="function">
    <text evidence="6">Catalyzes the transfer of a formyl group from 10-formyltetrahydrofolate to 5-phospho-ribosyl-glycinamide (GAR), producing 5-phospho-ribosyl-N-formylglycinamide (FGAR) and tetrahydrofolate.</text>
</comment>
<dbReference type="InterPro" id="IPR004607">
    <property type="entry name" value="GART"/>
</dbReference>
<dbReference type="GO" id="GO:0005829">
    <property type="term" value="C:cytosol"/>
    <property type="evidence" value="ECO:0007669"/>
    <property type="project" value="TreeGrafter"/>
</dbReference>
<evidence type="ECO:0000259" key="7">
    <source>
        <dbReference type="Pfam" id="PF00551"/>
    </source>
</evidence>
<feature type="binding site" evidence="6">
    <location>
        <position position="58"/>
    </location>
    <ligand>
        <name>(6R)-10-formyltetrahydrofolate</name>
        <dbReference type="ChEBI" id="CHEBI:195366"/>
    </ligand>
</feature>
<dbReference type="NCBIfam" id="TIGR00639">
    <property type="entry name" value="PurN"/>
    <property type="match status" value="1"/>
</dbReference>
<dbReference type="PROSITE" id="PS00373">
    <property type="entry name" value="GART"/>
    <property type="match status" value="1"/>
</dbReference>
<dbReference type="AlphaFoldDB" id="A0A1Z8AYP3"/>
<sequence>MKKIVILASGNGTNTQAIIDKYNSSNEVQISLVLSNKPQAHVLERARLAGIPAMSFNRYAFAKAGQIQSILKQEQPDLIVLAGFLWKIPSFLIEDHPNKIINIHPALLPNYGGKGMYGMNVHRSVIENKEQKSGITIHYVNENYDEGAIIKQATCQIDENDTAEDLASKIHQLEHEHYPTVIAQLLK</sequence>
<comment type="similarity">
    <text evidence="4 6">Belongs to the GART family.</text>
</comment>
<comment type="caution">
    <text evidence="6">Lacks conserved residue(s) required for the propagation of feature annotation.</text>
</comment>